<feature type="compositionally biased region" description="Polar residues" evidence="7">
    <location>
        <begin position="1"/>
        <end position="12"/>
    </location>
</feature>
<dbReference type="PROSITE" id="PS50089">
    <property type="entry name" value="ZF_RING_2"/>
    <property type="match status" value="1"/>
</dbReference>
<evidence type="ECO:0000256" key="3">
    <source>
        <dbReference type="ARBA" id="ARBA00022771"/>
    </source>
</evidence>
<keyword evidence="4" id="KW-0833">Ubl conjugation pathway</keyword>
<gene>
    <name evidence="9 11" type="ORF">BDZ99DRAFT_500890</name>
</gene>
<dbReference type="Gene3D" id="3.30.40.10">
    <property type="entry name" value="Zinc/RING finger domain, C3HC4 (zinc finger)"/>
    <property type="match status" value="1"/>
</dbReference>
<feature type="compositionally biased region" description="Basic and acidic residues" evidence="7">
    <location>
        <begin position="373"/>
        <end position="396"/>
    </location>
</feature>
<evidence type="ECO:0000256" key="5">
    <source>
        <dbReference type="ARBA" id="ARBA00022833"/>
    </source>
</evidence>
<evidence type="ECO:0000313" key="11">
    <source>
        <dbReference type="RefSeq" id="XP_033573809.1"/>
    </source>
</evidence>
<feature type="region of interest" description="Disordered" evidence="7">
    <location>
        <begin position="224"/>
        <end position="243"/>
    </location>
</feature>
<keyword evidence="5" id="KW-0862">Zinc</keyword>
<dbReference type="InterPro" id="IPR013083">
    <property type="entry name" value="Znf_RING/FYVE/PHD"/>
</dbReference>
<evidence type="ECO:0000256" key="6">
    <source>
        <dbReference type="PROSITE-ProRule" id="PRU00175"/>
    </source>
</evidence>
<accession>A0A6A6YFM2</accession>
<organism evidence="9">
    <name type="scientific">Mytilinidion resinicola</name>
    <dbReference type="NCBI Taxonomy" id="574789"/>
    <lineage>
        <taxon>Eukaryota</taxon>
        <taxon>Fungi</taxon>
        <taxon>Dikarya</taxon>
        <taxon>Ascomycota</taxon>
        <taxon>Pezizomycotina</taxon>
        <taxon>Dothideomycetes</taxon>
        <taxon>Pleosporomycetidae</taxon>
        <taxon>Mytilinidiales</taxon>
        <taxon>Mytilinidiaceae</taxon>
        <taxon>Mytilinidion</taxon>
    </lineage>
</organism>
<feature type="region of interest" description="Disordered" evidence="7">
    <location>
        <begin position="1"/>
        <end position="21"/>
    </location>
</feature>
<dbReference type="PANTHER" id="PTHR15067:SF4">
    <property type="entry name" value="E3 UBIQUITIN-PROTEIN LIGASE RNF8"/>
    <property type="match status" value="1"/>
</dbReference>
<evidence type="ECO:0000256" key="7">
    <source>
        <dbReference type="SAM" id="MobiDB-lite"/>
    </source>
</evidence>
<dbReference type="GO" id="GO:0061630">
    <property type="term" value="F:ubiquitin protein ligase activity"/>
    <property type="evidence" value="ECO:0007669"/>
    <property type="project" value="TreeGrafter"/>
</dbReference>
<dbReference type="Proteomes" id="UP000504636">
    <property type="component" value="Unplaced"/>
</dbReference>
<dbReference type="OrthoDB" id="2849579at2759"/>
<evidence type="ECO:0000256" key="4">
    <source>
        <dbReference type="ARBA" id="ARBA00022786"/>
    </source>
</evidence>
<keyword evidence="2" id="KW-0479">Metal-binding</keyword>
<dbReference type="Pfam" id="PF13639">
    <property type="entry name" value="zf-RING_2"/>
    <property type="match status" value="1"/>
</dbReference>
<dbReference type="GO" id="GO:0006511">
    <property type="term" value="P:ubiquitin-dependent protein catabolic process"/>
    <property type="evidence" value="ECO:0007669"/>
    <property type="project" value="TreeGrafter"/>
</dbReference>
<feature type="region of interest" description="Disordered" evidence="7">
    <location>
        <begin position="481"/>
        <end position="542"/>
    </location>
</feature>
<dbReference type="GO" id="GO:0005829">
    <property type="term" value="C:cytosol"/>
    <property type="evidence" value="ECO:0007669"/>
    <property type="project" value="TreeGrafter"/>
</dbReference>
<dbReference type="GO" id="GO:0016567">
    <property type="term" value="P:protein ubiquitination"/>
    <property type="evidence" value="ECO:0007669"/>
    <property type="project" value="TreeGrafter"/>
</dbReference>
<reference evidence="11" key="3">
    <citation type="submission" date="2025-04" db="UniProtKB">
        <authorList>
            <consortium name="RefSeq"/>
        </authorList>
    </citation>
    <scope>IDENTIFICATION</scope>
    <source>
        <strain evidence="11">CBS 304.34</strain>
    </source>
</reference>
<feature type="compositionally biased region" description="Polar residues" evidence="7">
    <location>
        <begin position="224"/>
        <end position="235"/>
    </location>
</feature>
<dbReference type="GO" id="GO:0000151">
    <property type="term" value="C:ubiquitin ligase complex"/>
    <property type="evidence" value="ECO:0007669"/>
    <property type="project" value="TreeGrafter"/>
</dbReference>
<evidence type="ECO:0000256" key="1">
    <source>
        <dbReference type="ARBA" id="ARBA00022679"/>
    </source>
</evidence>
<dbReference type="InterPro" id="IPR001841">
    <property type="entry name" value="Znf_RING"/>
</dbReference>
<protein>
    <recommendedName>
        <fullName evidence="8">RING-type domain-containing protein</fullName>
    </recommendedName>
</protein>
<feature type="region of interest" description="Disordered" evidence="7">
    <location>
        <begin position="372"/>
        <end position="402"/>
    </location>
</feature>
<dbReference type="AlphaFoldDB" id="A0A6A6YFM2"/>
<keyword evidence="10" id="KW-1185">Reference proteome</keyword>
<dbReference type="GO" id="GO:0008270">
    <property type="term" value="F:zinc ion binding"/>
    <property type="evidence" value="ECO:0007669"/>
    <property type="project" value="UniProtKB-KW"/>
</dbReference>
<sequence length="542" mass="60192">MENPNPKTSTKVPPTKEDFLRDGVTKKDELNGQDSCPICFEDYQAPRAKIQSNAIEIKQCGHIFGADCLSKWFDQGKASCPMCRATLFGTPRPPFPQMVPMVPWASRVIPRSVDELDHFYALVENDMWVRAAPGTPRDLAMWPDFRHLHHIDHAYDASIARPNDTMPLFQPTLRYHGQEDTQQPSRARDGESRGLAHSLMSRMGGVFGGNDATRSNEPRARTYASTVGHEQQPGSYGNPISLEEDTAYQGTGSQRLHAPNGYNGVGIPYHHRRGEEPERAPPRQVQIPREVIVIESPPRPQSASAYQQQDLPMTQADRQAIIDAIADDRRHRSSFSVRDTTYEGESSDDPSPAQQPVALLGSRAYMHRNGQFRSEHRHDDPSASDHGPLRDFRTLHNPEPAVLRGRPQHTAALPLPRPSQAQHPLVDQPAANLSPATEANAVQIQAQAPPADDLPVAPRRGAPRMIASVNYPTVVNEEPVAHRTRHRLNNTTETVAPKASTAPKQLKRGRNPSPSPALITRSTRRAVQPKSEATRPAKRGRH</sequence>
<keyword evidence="1" id="KW-0808">Transferase</keyword>
<dbReference type="EMBL" id="MU003706">
    <property type="protein sequence ID" value="KAF2806845.1"/>
    <property type="molecule type" value="Genomic_DNA"/>
</dbReference>
<dbReference type="PANTHER" id="PTHR15067">
    <property type="entry name" value="E3 UBIQUITIN-PROTEIN LIGASE RNF8"/>
    <property type="match status" value="1"/>
</dbReference>
<reference evidence="11" key="2">
    <citation type="submission" date="2020-04" db="EMBL/GenBank/DDBJ databases">
        <authorList>
            <consortium name="NCBI Genome Project"/>
        </authorList>
    </citation>
    <scope>NUCLEOTIDE SEQUENCE</scope>
    <source>
        <strain evidence="11">CBS 304.34</strain>
    </source>
</reference>
<proteinExistence type="predicted"/>
<evidence type="ECO:0000313" key="9">
    <source>
        <dbReference type="EMBL" id="KAF2806845.1"/>
    </source>
</evidence>
<evidence type="ECO:0000256" key="2">
    <source>
        <dbReference type="ARBA" id="ARBA00022723"/>
    </source>
</evidence>
<dbReference type="SMART" id="SM00184">
    <property type="entry name" value="RING"/>
    <property type="match status" value="1"/>
</dbReference>
<name>A0A6A6YFM2_9PEZI</name>
<feature type="region of interest" description="Disordered" evidence="7">
    <location>
        <begin position="325"/>
        <end position="355"/>
    </location>
</feature>
<evidence type="ECO:0000313" key="10">
    <source>
        <dbReference type="Proteomes" id="UP000504636"/>
    </source>
</evidence>
<dbReference type="RefSeq" id="XP_033573809.1">
    <property type="nucleotide sequence ID" value="XM_033723758.1"/>
</dbReference>
<feature type="domain" description="RING-type" evidence="8">
    <location>
        <begin position="36"/>
        <end position="84"/>
    </location>
</feature>
<dbReference type="SUPFAM" id="SSF57850">
    <property type="entry name" value="RING/U-box"/>
    <property type="match status" value="1"/>
</dbReference>
<dbReference type="GeneID" id="54464651"/>
<reference evidence="9 11" key="1">
    <citation type="journal article" date="2020" name="Stud. Mycol.">
        <title>101 Dothideomycetes genomes: a test case for predicting lifestyles and emergence of pathogens.</title>
        <authorList>
            <person name="Haridas S."/>
            <person name="Albert R."/>
            <person name="Binder M."/>
            <person name="Bloem J."/>
            <person name="Labutti K."/>
            <person name="Salamov A."/>
            <person name="Andreopoulos B."/>
            <person name="Baker S."/>
            <person name="Barry K."/>
            <person name="Bills G."/>
            <person name="Bluhm B."/>
            <person name="Cannon C."/>
            <person name="Castanera R."/>
            <person name="Culley D."/>
            <person name="Daum C."/>
            <person name="Ezra D."/>
            <person name="Gonzalez J."/>
            <person name="Henrissat B."/>
            <person name="Kuo A."/>
            <person name="Liang C."/>
            <person name="Lipzen A."/>
            <person name="Lutzoni F."/>
            <person name="Magnuson J."/>
            <person name="Mondo S."/>
            <person name="Nolan M."/>
            <person name="Ohm R."/>
            <person name="Pangilinan J."/>
            <person name="Park H.-J."/>
            <person name="Ramirez L."/>
            <person name="Alfaro M."/>
            <person name="Sun H."/>
            <person name="Tritt A."/>
            <person name="Yoshinaga Y."/>
            <person name="Zwiers L.-H."/>
            <person name="Turgeon B."/>
            <person name="Goodwin S."/>
            <person name="Spatafora J."/>
            <person name="Crous P."/>
            <person name="Grigoriev I."/>
        </authorList>
    </citation>
    <scope>NUCLEOTIDE SEQUENCE</scope>
    <source>
        <strain evidence="9 11">CBS 304.34</strain>
    </source>
</reference>
<evidence type="ECO:0000259" key="8">
    <source>
        <dbReference type="PROSITE" id="PS50089"/>
    </source>
</evidence>
<keyword evidence="3 6" id="KW-0863">Zinc-finger</keyword>